<dbReference type="Proteomes" id="UP000253383">
    <property type="component" value="Unassembled WGS sequence"/>
</dbReference>
<organism evidence="2 3">
    <name type="scientific">Larkinella punicea</name>
    <dbReference type="NCBI Taxonomy" id="2315727"/>
    <lineage>
        <taxon>Bacteria</taxon>
        <taxon>Pseudomonadati</taxon>
        <taxon>Bacteroidota</taxon>
        <taxon>Cytophagia</taxon>
        <taxon>Cytophagales</taxon>
        <taxon>Spirosomataceae</taxon>
        <taxon>Larkinella</taxon>
    </lineage>
</organism>
<dbReference type="AlphaFoldDB" id="A0A368JNY2"/>
<name>A0A368JNY2_9BACT</name>
<dbReference type="OrthoDB" id="937045at2"/>
<feature type="region of interest" description="Disordered" evidence="1">
    <location>
        <begin position="274"/>
        <end position="320"/>
    </location>
</feature>
<sequence>MNTPNYILQRNNQTVINLRPIHERMGFTPTEFPSWFKDRIRKMDLTEGQDFVKYSENRHFQYVVPVKVALSILNTVPAAKAAPIKKEITETLAADTPTEAENKPVGTPEQKTLPLFVSEPTTPVAVKLSGPVGVMQIEGRAAVNAGDLFKLWAKNETARVNDWVQRWIVKYDLFEGRDYIEYKAPDSATFRKVTFHILSIDAAIIVAKGQTSGKGRTVADYLTEYRKDLKKQKLPTKGRLSDFIGMEPVNVAPVEPEPALGIPTPLDLLSEQQVPLTNPTPVDPVAPQPLTSDAATPPVSESPDWVDPEDQPQPEEDQGPNMFDLMVKFSQGLLQQAQGMSELYRQMLATSGTVSELVKIEQQAALRKLGLYPGKAAIPAMTLRDKINHAVSKRAGITGEKHEDIFKAIYARLANDYGYSVLDFERKKGQSHLQLCEELGIISIVWDIVNGAAFNRYPTSKPKATA</sequence>
<accession>A0A368JNY2</accession>
<protein>
    <submittedName>
        <fullName evidence="2">Uncharacterized protein</fullName>
    </submittedName>
</protein>
<dbReference type="EMBL" id="QOWE01000014">
    <property type="protein sequence ID" value="RCR68303.1"/>
    <property type="molecule type" value="Genomic_DNA"/>
</dbReference>
<proteinExistence type="predicted"/>
<comment type="caution">
    <text evidence="2">The sequence shown here is derived from an EMBL/GenBank/DDBJ whole genome shotgun (WGS) entry which is preliminary data.</text>
</comment>
<evidence type="ECO:0000313" key="2">
    <source>
        <dbReference type="EMBL" id="RCR68303.1"/>
    </source>
</evidence>
<evidence type="ECO:0000313" key="3">
    <source>
        <dbReference type="Proteomes" id="UP000253383"/>
    </source>
</evidence>
<reference evidence="2 3" key="1">
    <citation type="submission" date="2018-07" db="EMBL/GenBank/DDBJ databases">
        <title>Genome analysis of Larkinella rosea.</title>
        <authorList>
            <person name="Zhou Z."/>
            <person name="Wang G."/>
        </authorList>
    </citation>
    <scope>NUCLEOTIDE SEQUENCE [LARGE SCALE GENOMIC DNA]</scope>
    <source>
        <strain evidence="3">zzj9</strain>
    </source>
</reference>
<keyword evidence="3" id="KW-1185">Reference proteome</keyword>
<gene>
    <name evidence="2" type="ORF">DUE52_18075</name>
</gene>
<evidence type="ECO:0000256" key="1">
    <source>
        <dbReference type="SAM" id="MobiDB-lite"/>
    </source>
</evidence>
<feature type="compositionally biased region" description="Acidic residues" evidence="1">
    <location>
        <begin position="304"/>
        <end position="318"/>
    </location>
</feature>